<feature type="region of interest" description="Disordered" evidence="1">
    <location>
        <begin position="43"/>
        <end position="67"/>
    </location>
</feature>
<dbReference type="Proteomes" id="UP000324222">
    <property type="component" value="Unassembled WGS sequence"/>
</dbReference>
<sequence>MPKDFSSPPELDPEKLPHAPTHHPGLTTHFLAQGLRGVADEWRNKQSSTETPPTVNFITPAPMTSYA</sequence>
<comment type="caution">
    <text evidence="2">The sequence shown here is derived from an EMBL/GenBank/DDBJ whole genome shotgun (WGS) entry which is preliminary data.</text>
</comment>
<organism evidence="2 3">
    <name type="scientific">Portunus trituberculatus</name>
    <name type="common">Swimming crab</name>
    <name type="synonym">Neptunus trituberculatus</name>
    <dbReference type="NCBI Taxonomy" id="210409"/>
    <lineage>
        <taxon>Eukaryota</taxon>
        <taxon>Metazoa</taxon>
        <taxon>Ecdysozoa</taxon>
        <taxon>Arthropoda</taxon>
        <taxon>Crustacea</taxon>
        <taxon>Multicrustacea</taxon>
        <taxon>Malacostraca</taxon>
        <taxon>Eumalacostraca</taxon>
        <taxon>Eucarida</taxon>
        <taxon>Decapoda</taxon>
        <taxon>Pleocyemata</taxon>
        <taxon>Brachyura</taxon>
        <taxon>Eubrachyura</taxon>
        <taxon>Portunoidea</taxon>
        <taxon>Portunidae</taxon>
        <taxon>Portuninae</taxon>
        <taxon>Portunus</taxon>
    </lineage>
</organism>
<feature type="compositionally biased region" description="Polar residues" evidence="1">
    <location>
        <begin position="45"/>
        <end position="57"/>
    </location>
</feature>
<accession>A0A5B7CQJ3</accession>
<proteinExistence type="predicted"/>
<dbReference type="EMBL" id="VSRR010000180">
    <property type="protein sequence ID" value="MPC11769.1"/>
    <property type="molecule type" value="Genomic_DNA"/>
</dbReference>
<name>A0A5B7CQJ3_PORTR</name>
<reference evidence="2 3" key="1">
    <citation type="submission" date="2019-05" db="EMBL/GenBank/DDBJ databases">
        <title>Another draft genome of Portunus trituberculatus and its Hox gene families provides insights of decapod evolution.</title>
        <authorList>
            <person name="Jeong J.-H."/>
            <person name="Song I."/>
            <person name="Kim S."/>
            <person name="Choi T."/>
            <person name="Kim D."/>
            <person name="Ryu S."/>
            <person name="Kim W."/>
        </authorList>
    </citation>
    <scope>NUCLEOTIDE SEQUENCE [LARGE SCALE GENOMIC DNA]</scope>
    <source>
        <tissue evidence="2">Muscle</tissue>
    </source>
</reference>
<protein>
    <submittedName>
        <fullName evidence="2">Uncharacterized protein</fullName>
    </submittedName>
</protein>
<evidence type="ECO:0000256" key="1">
    <source>
        <dbReference type="SAM" id="MobiDB-lite"/>
    </source>
</evidence>
<evidence type="ECO:0000313" key="2">
    <source>
        <dbReference type="EMBL" id="MPC11769.1"/>
    </source>
</evidence>
<keyword evidence="3" id="KW-1185">Reference proteome</keyword>
<evidence type="ECO:0000313" key="3">
    <source>
        <dbReference type="Proteomes" id="UP000324222"/>
    </source>
</evidence>
<gene>
    <name evidence="2" type="ORF">E2C01_004444</name>
</gene>
<feature type="region of interest" description="Disordered" evidence="1">
    <location>
        <begin position="1"/>
        <end position="27"/>
    </location>
</feature>
<dbReference type="AlphaFoldDB" id="A0A5B7CQJ3"/>